<organism evidence="1 2">
    <name type="scientific">Orchesella cincta</name>
    <name type="common">Springtail</name>
    <name type="synonym">Podura cincta</name>
    <dbReference type="NCBI Taxonomy" id="48709"/>
    <lineage>
        <taxon>Eukaryota</taxon>
        <taxon>Metazoa</taxon>
        <taxon>Ecdysozoa</taxon>
        <taxon>Arthropoda</taxon>
        <taxon>Hexapoda</taxon>
        <taxon>Collembola</taxon>
        <taxon>Entomobryomorpha</taxon>
        <taxon>Entomobryoidea</taxon>
        <taxon>Orchesellidae</taxon>
        <taxon>Orchesellinae</taxon>
        <taxon>Orchesella</taxon>
    </lineage>
</organism>
<dbReference type="EMBL" id="LJIJ01005209">
    <property type="protein sequence ID" value="ODM87476.1"/>
    <property type="molecule type" value="Genomic_DNA"/>
</dbReference>
<proteinExistence type="predicted"/>
<accession>A0A1D2M3E1</accession>
<dbReference type="Proteomes" id="UP000094527">
    <property type="component" value="Unassembled WGS sequence"/>
</dbReference>
<keyword evidence="2" id="KW-1185">Reference proteome</keyword>
<comment type="caution">
    <text evidence="1">The sequence shown here is derived from an EMBL/GenBank/DDBJ whole genome shotgun (WGS) entry which is preliminary data.</text>
</comment>
<reference evidence="1 2" key="1">
    <citation type="journal article" date="2016" name="Genome Biol. Evol.">
        <title>Gene Family Evolution Reflects Adaptation to Soil Environmental Stressors in the Genome of the Collembolan Orchesella cincta.</title>
        <authorList>
            <person name="Faddeeva-Vakhrusheva A."/>
            <person name="Derks M.F."/>
            <person name="Anvar S.Y."/>
            <person name="Agamennone V."/>
            <person name="Suring W."/>
            <person name="Smit S."/>
            <person name="van Straalen N.M."/>
            <person name="Roelofs D."/>
        </authorList>
    </citation>
    <scope>NUCLEOTIDE SEQUENCE [LARGE SCALE GENOMIC DNA]</scope>
    <source>
        <tissue evidence="1">Mixed pool</tissue>
    </source>
</reference>
<gene>
    <name evidence="1" type="ORF">Ocin01_19206</name>
</gene>
<dbReference type="AlphaFoldDB" id="A0A1D2M3E1"/>
<sequence length="67" mass="8180">MLRWPETLPCHLMLKPIKFASTNKTHTLNTETLFAFIHEFLFIYQLNEFEFVFYKQDRSKIYMTNSN</sequence>
<name>A0A1D2M3E1_ORCCI</name>
<evidence type="ECO:0000313" key="1">
    <source>
        <dbReference type="EMBL" id="ODM87476.1"/>
    </source>
</evidence>
<protein>
    <submittedName>
        <fullName evidence="1">Uncharacterized protein</fullName>
    </submittedName>
</protein>
<evidence type="ECO:0000313" key="2">
    <source>
        <dbReference type="Proteomes" id="UP000094527"/>
    </source>
</evidence>